<accession>A0A840IB13</accession>
<name>A0A840IB13_9ACTN</name>
<evidence type="ECO:0000313" key="4">
    <source>
        <dbReference type="Proteomes" id="UP000585272"/>
    </source>
</evidence>
<evidence type="ECO:0000259" key="2">
    <source>
        <dbReference type="Pfam" id="PF02538"/>
    </source>
</evidence>
<dbReference type="PANTHER" id="PTHR11365">
    <property type="entry name" value="5-OXOPROLINASE RELATED"/>
    <property type="match status" value="1"/>
</dbReference>
<feature type="region of interest" description="Disordered" evidence="1">
    <location>
        <begin position="584"/>
        <end position="606"/>
    </location>
</feature>
<protein>
    <submittedName>
        <fullName evidence="3">N-methylhydantoinase B</fullName>
        <ecNumber evidence="3">3.5.2.14</ecNumber>
    </submittedName>
</protein>
<keyword evidence="4" id="KW-1185">Reference proteome</keyword>
<gene>
    <name evidence="3" type="ORF">BDZ31_001680</name>
</gene>
<dbReference type="AlphaFoldDB" id="A0A840IB13"/>
<dbReference type="RefSeq" id="WP_246344466.1">
    <property type="nucleotide sequence ID" value="NZ_JACHNU010000001.1"/>
</dbReference>
<dbReference type="Pfam" id="PF02538">
    <property type="entry name" value="Hydantoinase_B"/>
    <property type="match status" value="1"/>
</dbReference>
<keyword evidence="3" id="KW-0378">Hydrolase</keyword>
<dbReference type="InterPro" id="IPR045079">
    <property type="entry name" value="Oxoprolinase-like"/>
</dbReference>
<evidence type="ECO:0000313" key="3">
    <source>
        <dbReference type="EMBL" id="MBB4662107.1"/>
    </source>
</evidence>
<reference evidence="3 4" key="1">
    <citation type="submission" date="2020-08" db="EMBL/GenBank/DDBJ databases">
        <title>Genomic Encyclopedia of Archaeal and Bacterial Type Strains, Phase II (KMG-II): from individual species to whole genera.</title>
        <authorList>
            <person name="Goeker M."/>
        </authorList>
    </citation>
    <scope>NUCLEOTIDE SEQUENCE [LARGE SCALE GENOMIC DNA]</scope>
    <source>
        <strain evidence="3 4">DSM 23288</strain>
    </source>
</reference>
<dbReference type="EMBL" id="JACHNU010000001">
    <property type="protein sequence ID" value="MBB4662107.1"/>
    <property type="molecule type" value="Genomic_DNA"/>
</dbReference>
<evidence type="ECO:0000256" key="1">
    <source>
        <dbReference type="SAM" id="MobiDB-lite"/>
    </source>
</evidence>
<comment type="caution">
    <text evidence="3">The sequence shown here is derived from an EMBL/GenBank/DDBJ whole genome shotgun (WGS) entry which is preliminary data.</text>
</comment>
<organism evidence="3 4">
    <name type="scientific">Conexibacter arvalis</name>
    <dbReference type="NCBI Taxonomy" id="912552"/>
    <lineage>
        <taxon>Bacteria</taxon>
        <taxon>Bacillati</taxon>
        <taxon>Actinomycetota</taxon>
        <taxon>Thermoleophilia</taxon>
        <taxon>Solirubrobacterales</taxon>
        <taxon>Conexibacteraceae</taxon>
        <taxon>Conexibacter</taxon>
    </lineage>
</organism>
<dbReference type="GO" id="GO:0047423">
    <property type="term" value="F:N-methylhydantoinase (ATP-hydrolyzing) activity"/>
    <property type="evidence" value="ECO:0007669"/>
    <property type="project" value="UniProtKB-EC"/>
</dbReference>
<dbReference type="GO" id="GO:0006749">
    <property type="term" value="P:glutathione metabolic process"/>
    <property type="evidence" value="ECO:0007669"/>
    <property type="project" value="TreeGrafter"/>
</dbReference>
<dbReference type="EC" id="3.5.2.14" evidence="3"/>
<dbReference type="GO" id="GO:0005829">
    <property type="term" value="C:cytosol"/>
    <property type="evidence" value="ECO:0007669"/>
    <property type="project" value="TreeGrafter"/>
</dbReference>
<dbReference type="GO" id="GO:0017168">
    <property type="term" value="F:5-oxoprolinase (ATP-hydrolyzing) activity"/>
    <property type="evidence" value="ECO:0007669"/>
    <property type="project" value="TreeGrafter"/>
</dbReference>
<feature type="domain" description="Hydantoinase B/oxoprolinase" evidence="2">
    <location>
        <begin position="14"/>
        <end position="541"/>
    </location>
</feature>
<proteinExistence type="predicted"/>
<dbReference type="PANTHER" id="PTHR11365:SF23">
    <property type="entry name" value="HYPOTHETICAL 5-OXOPROLINASE (EUROFUNG)-RELATED"/>
    <property type="match status" value="1"/>
</dbReference>
<sequence length="606" mass="65009">MTSMPETAARPQALRLAVLSNRLDAICREMTNTLQKSGRSAVLSMGRDFSVAIVTAGHELLAAAESLPVHVLGIELQARAMGELHPDLASGDAFLHNDPYLGNSHHADHTILVPVFWEGRHVFTVCAKAHQADAGNAVPTTYFPQARDVYEEGALSFPCVRIQRERRDVDDIVRMCRRRIRVPEQWYGDYLATLGAARIGERRLLELLERFGGEEVTGFAEQWFDYSEARMRNAVARLPRRSLSATTRLDPYPGLPDGIELSAAIAIEPEEGTVTVDLRDNPDCVPAGLNLTEATSIAAAAAGVYNSLDPDIPHNSGSARRIRVLLRRGAVVGIPEHPTSCSMATTHVADRLVNMIQSSLSRLGEGHGLAQGGLGMPPSIGVISGRDGRGGGAPYVNQVMLGATGGPAGPQADGWVNYVLPVVAGLQYRDSVEIDEQKYPLRVDEQRLLADSEGAGRRRGAPGARLVYGPVADPMTVVYSLDGRVNRPEGVRGGGPGGASAVEVRRAGGGPEPIEPVGRVTLDPGDRIVAISCGGGGYGDPREREPARVLHDVREGWVTPARARAVYGVAVAERDGELVLDARETELLRQGPPGAEAANTDERKRR</sequence>
<dbReference type="InterPro" id="IPR003692">
    <property type="entry name" value="Hydantoinase_B"/>
</dbReference>
<dbReference type="Proteomes" id="UP000585272">
    <property type="component" value="Unassembled WGS sequence"/>
</dbReference>